<name>A0AAD9LX55_9PEZI</name>
<gene>
    <name evidence="1" type="ORF">LX32DRAFT_108254</name>
</gene>
<evidence type="ECO:0000313" key="2">
    <source>
        <dbReference type="Proteomes" id="UP001232148"/>
    </source>
</evidence>
<protein>
    <submittedName>
        <fullName evidence="1">Uncharacterized protein</fullName>
    </submittedName>
</protein>
<dbReference type="Proteomes" id="UP001232148">
    <property type="component" value="Unassembled WGS sequence"/>
</dbReference>
<keyword evidence="2" id="KW-1185">Reference proteome</keyword>
<sequence>MMGPYFIGARQRPTRRSAVVFSAFLAMTAHLWHFASLSCHHVPRRRPCRSCEVMGRGMTTYLRWRNRRFVGVYVMCMWPRLNRSFCQERKKEEEEREKGPLPVTQPKRWGTPSLVQRCGMCGKSDAADADEQAIGRARVTHLLISLPRISIRHGLKPREREREREREMMMVHQEGVESSWTTPPSTYHVCPISYQPA</sequence>
<dbReference type="AlphaFoldDB" id="A0AAD9LX55"/>
<accession>A0AAD9LX55</accession>
<evidence type="ECO:0000313" key="1">
    <source>
        <dbReference type="EMBL" id="KAK2024374.1"/>
    </source>
</evidence>
<comment type="caution">
    <text evidence="1">The sequence shown here is derived from an EMBL/GenBank/DDBJ whole genome shotgun (WGS) entry which is preliminary data.</text>
</comment>
<reference evidence="1" key="1">
    <citation type="submission" date="2021-06" db="EMBL/GenBank/DDBJ databases">
        <title>Comparative genomics, transcriptomics and evolutionary studies reveal genomic signatures of adaptation to plant cell wall in hemibiotrophic fungi.</title>
        <authorList>
            <consortium name="DOE Joint Genome Institute"/>
            <person name="Baroncelli R."/>
            <person name="Diaz J.F."/>
            <person name="Benocci T."/>
            <person name="Peng M."/>
            <person name="Battaglia E."/>
            <person name="Haridas S."/>
            <person name="Andreopoulos W."/>
            <person name="Labutti K."/>
            <person name="Pangilinan J."/>
            <person name="Floch G.L."/>
            <person name="Makela M.R."/>
            <person name="Henrissat B."/>
            <person name="Grigoriev I.V."/>
            <person name="Crouch J.A."/>
            <person name="De Vries R.P."/>
            <person name="Sukno S.A."/>
            <person name="Thon M.R."/>
        </authorList>
    </citation>
    <scope>NUCLEOTIDE SEQUENCE</scope>
    <source>
        <strain evidence="1">MAFF235873</strain>
    </source>
</reference>
<organism evidence="1 2">
    <name type="scientific">Colletotrichum zoysiae</name>
    <dbReference type="NCBI Taxonomy" id="1216348"/>
    <lineage>
        <taxon>Eukaryota</taxon>
        <taxon>Fungi</taxon>
        <taxon>Dikarya</taxon>
        <taxon>Ascomycota</taxon>
        <taxon>Pezizomycotina</taxon>
        <taxon>Sordariomycetes</taxon>
        <taxon>Hypocreomycetidae</taxon>
        <taxon>Glomerellales</taxon>
        <taxon>Glomerellaceae</taxon>
        <taxon>Colletotrichum</taxon>
        <taxon>Colletotrichum graminicola species complex</taxon>
    </lineage>
</organism>
<proteinExistence type="predicted"/>
<dbReference type="EMBL" id="MU842967">
    <property type="protein sequence ID" value="KAK2024374.1"/>
    <property type="molecule type" value="Genomic_DNA"/>
</dbReference>